<dbReference type="Proteomes" id="UP000541810">
    <property type="component" value="Unassembled WGS sequence"/>
</dbReference>
<gene>
    <name evidence="1" type="ORF">HNQ40_003456</name>
</gene>
<comment type="caution">
    <text evidence="1">The sequence shown here is derived from an EMBL/GenBank/DDBJ whole genome shotgun (WGS) entry which is preliminary data.</text>
</comment>
<evidence type="ECO:0000313" key="1">
    <source>
        <dbReference type="EMBL" id="MBB6431650.1"/>
    </source>
</evidence>
<evidence type="ECO:0008006" key="3">
    <source>
        <dbReference type="Google" id="ProtNLM"/>
    </source>
</evidence>
<reference evidence="1 2" key="1">
    <citation type="submission" date="2020-08" db="EMBL/GenBank/DDBJ databases">
        <title>Genomic Encyclopedia of Type Strains, Phase IV (KMG-IV): sequencing the most valuable type-strain genomes for metagenomic binning, comparative biology and taxonomic classification.</title>
        <authorList>
            <person name="Goeker M."/>
        </authorList>
    </citation>
    <scope>NUCLEOTIDE SEQUENCE [LARGE SCALE GENOMIC DNA]</scope>
    <source>
        <strain evidence="1 2">DSM 103725</strain>
    </source>
</reference>
<organism evidence="1 2">
    <name type="scientific">Algisphaera agarilytica</name>
    <dbReference type="NCBI Taxonomy" id="1385975"/>
    <lineage>
        <taxon>Bacteria</taxon>
        <taxon>Pseudomonadati</taxon>
        <taxon>Planctomycetota</taxon>
        <taxon>Phycisphaerae</taxon>
        <taxon>Phycisphaerales</taxon>
        <taxon>Phycisphaeraceae</taxon>
        <taxon>Algisphaera</taxon>
    </lineage>
</organism>
<name>A0A7X0HC49_9BACT</name>
<dbReference type="RefSeq" id="WP_184679103.1">
    <property type="nucleotide sequence ID" value="NZ_JACHGY010000001.1"/>
</dbReference>
<evidence type="ECO:0000313" key="2">
    <source>
        <dbReference type="Proteomes" id="UP000541810"/>
    </source>
</evidence>
<accession>A0A7X0HC49</accession>
<dbReference type="AlphaFoldDB" id="A0A7X0HC49"/>
<proteinExistence type="predicted"/>
<protein>
    <recommendedName>
        <fullName evidence="3">GTPase</fullName>
    </recommendedName>
</protein>
<dbReference type="EMBL" id="JACHGY010000001">
    <property type="protein sequence ID" value="MBB6431650.1"/>
    <property type="molecule type" value="Genomic_DNA"/>
</dbReference>
<sequence>MKLIFVYNADAGWLGAAWDSAHKLISPKTYRCSLCAVTHHALGMKKRWARFIEGLEHDIEFLHRDEAKERYDLETVDWPAVLKEDEKEARIWLNSEELAHAETIEQLEALIRERLDHENTSIP</sequence>
<keyword evidence="2" id="KW-1185">Reference proteome</keyword>